<protein>
    <recommendedName>
        <fullName evidence="2">Chitin-binding type-2 domain-containing protein</fullName>
    </recommendedName>
</protein>
<evidence type="ECO:0000313" key="4">
    <source>
        <dbReference type="Proteomes" id="UP000030746"/>
    </source>
</evidence>
<keyword evidence="1" id="KW-0732">Signal</keyword>
<feature type="domain" description="Chitin-binding type-2" evidence="2">
    <location>
        <begin position="106"/>
        <end position="164"/>
    </location>
</feature>
<dbReference type="RefSeq" id="XP_009056239.1">
    <property type="nucleotide sequence ID" value="XM_009057991.1"/>
</dbReference>
<feature type="chain" id="PRO_5004717252" description="Chitin-binding type-2 domain-containing protein" evidence="1">
    <location>
        <begin position="20"/>
        <end position="457"/>
    </location>
</feature>
<dbReference type="SMART" id="SM00494">
    <property type="entry name" value="ChtBD2"/>
    <property type="match status" value="1"/>
</dbReference>
<dbReference type="InterPro" id="IPR036508">
    <property type="entry name" value="Chitin-bd_dom_sf"/>
</dbReference>
<organism evidence="3 4">
    <name type="scientific">Lottia gigantea</name>
    <name type="common">Giant owl limpet</name>
    <dbReference type="NCBI Taxonomy" id="225164"/>
    <lineage>
        <taxon>Eukaryota</taxon>
        <taxon>Metazoa</taxon>
        <taxon>Spiralia</taxon>
        <taxon>Lophotrochozoa</taxon>
        <taxon>Mollusca</taxon>
        <taxon>Gastropoda</taxon>
        <taxon>Patellogastropoda</taxon>
        <taxon>Lottioidea</taxon>
        <taxon>Lottiidae</taxon>
        <taxon>Lottia</taxon>
    </lineage>
</organism>
<dbReference type="GO" id="GO:0008061">
    <property type="term" value="F:chitin binding"/>
    <property type="evidence" value="ECO:0007669"/>
    <property type="project" value="InterPro"/>
</dbReference>
<dbReference type="Proteomes" id="UP000030746">
    <property type="component" value="Unassembled WGS sequence"/>
</dbReference>
<keyword evidence="4" id="KW-1185">Reference proteome</keyword>
<dbReference type="CTD" id="20249052"/>
<proteinExistence type="predicted"/>
<dbReference type="KEGG" id="lgi:LOTGIDRAFT_232799"/>
<accession>V4BVH7</accession>
<evidence type="ECO:0000259" key="2">
    <source>
        <dbReference type="PROSITE" id="PS50940"/>
    </source>
</evidence>
<name>V4BVH7_LOTGI</name>
<dbReference type="OrthoDB" id="6055486at2759"/>
<dbReference type="GO" id="GO:0005576">
    <property type="term" value="C:extracellular region"/>
    <property type="evidence" value="ECO:0007669"/>
    <property type="project" value="InterPro"/>
</dbReference>
<dbReference type="SUPFAM" id="SSF57625">
    <property type="entry name" value="Invertebrate chitin-binding proteins"/>
    <property type="match status" value="1"/>
</dbReference>
<dbReference type="InterPro" id="IPR002557">
    <property type="entry name" value="Chitin-bd_dom"/>
</dbReference>
<dbReference type="AlphaFoldDB" id="V4BVH7"/>
<evidence type="ECO:0000256" key="1">
    <source>
        <dbReference type="SAM" id="SignalP"/>
    </source>
</evidence>
<dbReference type="OMA" id="ECFANSH"/>
<evidence type="ECO:0000313" key="3">
    <source>
        <dbReference type="EMBL" id="ESO93029.1"/>
    </source>
</evidence>
<sequence length="457" mass="51038">MKSLLVVLLAALAVYQCSGMEMTLRTKKYAEHLPPTNYTELCELCGFTRTPHKYNCHLSVVCDWAGKEVHIQPCVDEKQMWGAGCSFCTNYRGAPYTTLCKFDELNNPCYGNDKRPVPDGLTCNGFHQCSANGNHIEHATCADGQKFDFEQRACVADIEGLCSGTVTAKPRRKQYNATCDEVPGDIHSQSITEFYEDTMEYRTTNVSCPASMVFDKSLIGTPFCCNEMDKVEYTECEPNNLVRASSRDEPSSWKQSLSGHLTPFSKIEGDAMIVNDPSNPFNGWAYFDGSTSFDAKKMSNNELRFFWNMTFDFQCGNMDASGRVNVGMQRNGVNGNPNPRVALIDNSACDIYATYGCHLILDSLSSGAVECFANNHTVSTQNLDLNIQYSVDFKRVGSEGIMEVKPANGAVIRRQFVFNDDEIIEGRDCDMTIGKGVGQRNFIGFIDNVMFYKNCEY</sequence>
<dbReference type="PROSITE" id="PS50940">
    <property type="entry name" value="CHIT_BIND_II"/>
    <property type="match status" value="1"/>
</dbReference>
<reference evidence="3 4" key="1">
    <citation type="journal article" date="2013" name="Nature">
        <title>Insights into bilaterian evolution from three spiralian genomes.</title>
        <authorList>
            <person name="Simakov O."/>
            <person name="Marletaz F."/>
            <person name="Cho S.J."/>
            <person name="Edsinger-Gonzales E."/>
            <person name="Havlak P."/>
            <person name="Hellsten U."/>
            <person name="Kuo D.H."/>
            <person name="Larsson T."/>
            <person name="Lv J."/>
            <person name="Arendt D."/>
            <person name="Savage R."/>
            <person name="Osoegawa K."/>
            <person name="de Jong P."/>
            <person name="Grimwood J."/>
            <person name="Chapman J.A."/>
            <person name="Shapiro H."/>
            <person name="Aerts A."/>
            <person name="Otillar R.P."/>
            <person name="Terry A.Y."/>
            <person name="Boore J.L."/>
            <person name="Grigoriev I.V."/>
            <person name="Lindberg D.R."/>
            <person name="Seaver E.C."/>
            <person name="Weisblat D.A."/>
            <person name="Putnam N.H."/>
            <person name="Rokhsar D.S."/>
        </authorList>
    </citation>
    <scope>NUCLEOTIDE SEQUENCE [LARGE SCALE GENOMIC DNA]</scope>
</reference>
<dbReference type="HOGENOM" id="CLU_598920_0_0_1"/>
<feature type="signal peptide" evidence="1">
    <location>
        <begin position="1"/>
        <end position="19"/>
    </location>
</feature>
<dbReference type="GeneID" id="20249052"/>
<gene>
    <name evidence="3" type="ORF">LOTGIDRAFT_232799</name>
</gene>
<dbReference type="EMBL" id="KB201977">
    <property type="protein sequence ID" value="ESO93029.1"/>
    <property type="molecule type" value="Genomic_DNA"/>
</dbReference>